<sequence>MSRNDIMAFIGANARGFHDAMSRVRSDTKATASSSQREFSQLSAGLNRSMSLVKGALAGLGIGLSIQGVKQIVSDIGNIETAAKRAGLTIKSFQQMKYVAETNRIEVGAMADAFRELSLRANEYAQTGKGSGAEAFAQLGMSPEEVKKRLKDPADFMLEIIDRTRRLKDTAAGIRIFDEIMGGQGGEQFVSLIDQGRDKLTETIKEGEELGRVLSEDVVKAAADVDRKFQDISNTVSGSLKGAIVNAYQALQVFVSSFSAMEERSSEALRANQQQLQTRRKQLEGQKGTWEDTGLSWIGKDATTEMVEVDKQLKTINDELERRNKLTSITNPNIPPAVTPYVLPSDTKTKGGGSRAAKITDAERERKAIDELIKSLEEELKLVGLSDEARDKEIALRKAGASATDEQRDQITSLIEARYREQKAVEAVEEQLRRNADAALDLADISMSMIDTIIDGSFNAKDALAGLLRQMAQALLMGQGPLANLFGMTAQSSGLGGLFGMMFGGPRAAGGSVTPGNLYQVNEKGQEFFSPGSHGRIIPHDEAGGGGGFSFAPVYQIDARGADQAAVSRLEAGLAKTNREMESRIISTMRKAQKSNVRF</sequence>
<keyword evidence="2" id="KW-1185">Reference proteome</keyword>
<evidence type="ECO:0000313" key="1">
    <source>
        <dbReference type="EMBL" id="MFD1226775.1"/>
    </source>
</evidence>
<dbReference type="Proteomes" id="UP001597263">
    <property type="component" value="Unassembled WGS sequence"/>
</dbReference>
<dbReference type="EMBL" id="JBHTMA010000033">
    <property type="protein sequence ID" value="MFD1226775.1"/>
    <property type="molecule type" value="Genomic_DNA"/>
</dbReference>
<proteinExistence type="predicted"/>
<dbReference type="RefSeq" id="WP_289387498.1">
    <property type="nucleotide sequence ID" value="NZ_JAUCBM010000005.1"/>
</dbReference>
<reference evidence="2" key="1">
    <citation type="journal article" date="2019" name="Int. J. Syst. Evol. Microbiol.">
        <title>The Global Catalogue of Microorganisms (GCM) 10K type strain sequencing project: providing services to taxonomists for standard genome sequencing and annotation.</title>
        <authorList>
            <consortium name="The Broad Institute Genomics Platform"/>
            <consortium name="The Broad Institute Genome Sequencing Center for Infectious Disease"/>
            <person name="Wu L."/>
            <person name="Ma J."/>
        </authorList>
    </citation>
    <scope>NUCLEOTIDE SEQUENCE [LARGE SCALE GENOMIC DNA]</scope>
    <source>
        <strain evidence="2">CCUG 49584</strain>
    </source>
</reference>
<comment type="caution">
    <text evidence="1">The sequence shown here is derived from an EMBL/GenBank/DDBJ whole genome shotgun (WGS) entry which is preliminary data.</text>
</comment>
<organism evidence="1 2">
    <name type="scientific">Pseudochrobactrum kiredjianiae</name>
    <dbReference type="NCBI Taxonomy" id="386305"/>
    <lineage>
        <taxon>Bacteria</taxon>
        <taxon>Pseudomonadati</taxon>
        <taxon>Pseudomonadota</taxon>
        <taxon>Alphaproteobacteria</taxon>
        <taxon>Hyphomicrobiales</taxon>
        <taxon>Brucellaceae</taxon>
        <taxon>Pseudochrobactrum</taxon>
    </lineage>
</organism>
<name>A0ABW3V1P6_9HYPH</name>
<gene>
    <name evidence="1" type="ORF">ACFQ35_06375</name>
</gene>
<evidence type="ECO:0008006" key="3">
    <source>
        <dbReference type="Google" id="ProtNLM"/>
    </source>
</evidence>
<evidence type="ECO:0000313" key="2">
    <source>
        <dbReference type="Proteomes" id="UP001597263"/>
    </source>
</evidence>
<protein>
    <recommendedName>
        <fullName evidence="3">Tail tape measure protein</fullName>
    </recommendedName>
</protein>
<accession>A0ABW3V1P6</accession>